<name>A0A2V1AU29_9ASCO</name>
<evidence type="ECO:0000256" key="5">
    <source>
        <dbReference type="SAM" id="MobiDB-lite"/>
    </source>
</evidence>
<dbReference type="OrthoDB" id="5578174at2759"/>
<evidence type="ECO:0000256" key="1">
    <source>
        <dbReference type="ARBA" id="ARBA00003548"/>
    </source>
</evidence>
<accession>A0A2V1AU29</accession>
<dbReference type="RefSeq" id="XP_025342520.1">
    <property type="nucleotide sequence ID" value="XM_025484305.1"/>
</dbReference>
<dbReference type="GO" id="GO:0005634">
    <property type="term" value="C:nucleus"/>
    <property type="evidence" value="ECO:0007669"/>
    <property type="project" value="TreeGrafter"/>
</dbReference>
<protein>
    <recommendedName>
        <fullName evidence="4">Required for respiratory growth protein 9, mitochondrial</fullName>
    </recommendedName>
</protein>
<dbReference type="Pfam" id="PF06413">
    <property type="entry name" value="Neugrin"/>
    <property type="match status" value="1"/>
</dbReference>
<feature type="compositionally biased region" description="Basic and acidic residues" evidence="5">
    <location>
        <begin position="140"/>
        <end position="149"/>
    </location>
</feature>
<dbReference type="InterPro" id="IPR010487">
    <property type="entry name" value="NGRN/Rrg9"/>
</dbReference>
<gene>
    <name evidence="6" type="ORF">CXQ85_000562</name>
</gene>
<dbReference type="GeneID" id="37005895"/>
<dbReference type="PANTHER" id="PTHR13475:SF3">
    <property type="entry name" value="NEUGRIN"/>
    <property type="match status" value="1"/>
</dbReference>
<comment type="similarity">
    <text evidence="3">Belongs to the RRG9 family.</text>
</comment>
<dbReference type="VEuPathDB" id="FungiDB:CXQ85_000562"/>
<reference evidence="6 7" key="1">
    <citation type="submission" date="2017-12" db="EMBL/GenBank/DDBJ databases">
        <title>Genome Sequence of a Multidrug-Resistant Candida haemulonii Isolate from a Patient with Chronic Leg Ulcers in Israel.</title>
        <authorList>
            <person name="Chow N.A."/>
            <person name="Gade L."/>
            <person name="Batra D."/>
            <person name="Rowe L.A."/>
            <person name="Ben-Ami R."/>
            <person name="Loparev V.N."/>
            <person name="Litvintseva A.P."/>
        </authorList>
    </citation>
    <scope>NUCLEOTIDE SEQUENCE [LARGE SCALE GENOMIC DNA]</scope>
    <source>
        <strain evidence="6 7">B11899</strain>
    </source>
</reference>
<dbReference type="EMBL" id="PKFO01000005">
    <property type="protein sequence ID" value="PVH21580.1"/>
    <property type="molecule type" value="Genomic_DNA"/>
</dbReference>
<evidence type="ECO:0000313" key="7">
    <source>
        <dbReference type="Proteomes" id="UP000244309"/>
    </source>
</evidence>
<organism evidence="6 7">
    <name type="scientific">Candidozyma haemuli</name>
    <dbReference type="NCBI Taxonomy" id="45357"/>
    <lineage>
        <taxon>Eukaryota</taxon>
        <taxon>Fungi</taxon>
        <taxon>Dikarya</taxon>
        <taxon>Ascomycota</taxon>
        <taxon>Saccharomycotina</taxon>
        <taxon>Pichiomycetes</taxon>
        <taxon>Metschnikowiaceae</taxon>
        <taxon>Candidozyma</taxon>
    </lineage>
</organism>
<dbReference type="AlphaFoldDB" id="A0A2V1AU29"/>
<proteinExistence type="inferred from homology"/>
<dbReference type="GO" id="GO:0005739">
    <property type="term" value="C:mitochondrion"/>
    <property type="evidence" value="ECO:0007669"/>
    <property type="project" value="UniProtKB-SubCell"/>
</dbReference>
<sequence length="176" mass="20801">MYSKPSPEEKAFERKIKDSDREYAKNAPSWVKRDQSLKKRYGSWNPTRKLTRQQILDIRDLKQRMPSLKTVEIANFFSINPENIRRILKSKWTPTEEEFQELEGRAEKRKAKIREKKAAEMDQASKGSTVVKVKSLIAQRQREQKHLVERTQGQGRKKRDDSRRKNFTPTVGDLID</sequence>
<evidence type="ECO:0000256" key="2">
    <source>
        <dbReference type="ARBA" id="ARBA00004173"/>
    </source>
</evidence>
<dbReference type="Proteomes" id="UP000244309">
    <property type="component" value="Unassembled WGS sequence"/>
</dbReference>
<dbReference type="PANTHER" id="PTHR13475">
    <property type="entry name" value="NEUGRIN"/>
    <property type="match status" value="1"/>
</dbReference>
<feature type="region of interest" description="Disordered" evidence="5">
    <location>
        <begin position="98"/>
        <end position="176"/>
    </location>
</feature>
<evidence type="ECO:0000313" key="6">
    <source>
        <dbReference type="EMBL" id="PVH21580.1"/>
    </source>
</evidence>
<evidence type="ECO:0000256" key="3">
    <source>
        <dbReference type="ARBA" id="ARBA00010895"/>
    </source>
</evidence>
<comment type="caution">
    <text evidence="6">The sequence shown here is derived from an EMBL/GenBank/DDBJ whole genome shotgun (WGS) entry which is preliminary data.</text>
</comment>
<dbReference type="STRING" id="45357.A0A2V1AU29"/>
<keyword evidence="7" id="KW-1185">Reference proteome</keyword>
<evidence type="ECO:0000256" key="4">
    <source>
        <dbReference type="ARBA" id="ARBA00013566"/>
    </source>
</evidence>
<comment type="function">
    <text evidence="1">Required for respiratory activity and maintenance and expression of the mitochondrial genome.</text>
</comment>
<comment type="subcellular location">
    <subcellularLocation>
        <location evidence="2">Mitochondrion</location>
    </subcellularLocation>
</comment>